<comment type="caution">
    <text evidence="2">The sequence shown here is derived from an EMBL/GenBank/DDBJ whole genome shotgun (WGS) entry which is preliminary data.</text>
</comment>
<name>A0ABW4BQB6_9LACO</name>
<evidence type="ECO:0000313" key="3">
    <source>
        <dbReference type="Proteomes" id="UP001597191"/>
    </source>
</evidence>
<protein>
    <recommendedName>
        <fullName evidence="4">DUF3899 domain-containing protein</fullName>
    </recommendedName>
</protein>
<keyword evidence="1" id="KW-0472">Membrane</keyword>
<feature type="transmembrane region" description="Helical" evidence="1">
    <location>
        <begin position="6"/>
        <end position="23"/>
    </location>
</feature>
<organism evidence="2 3">
    <name type="scientific">Lapidilactobacillus gannanensis</name>
    <dbReference type="NCBI Taxonomy" id="2486002"/>
    <lineage>
        <taxon>Bacteria</taxon>
        <taxon>Bacillati</taxon>
        <taxon>Bacillota</taxon>
        <taxon>Bacilli</taxon>
        <taxon>Lactobacillales</taxon>
        <taxon>Lactobacillaceae</taxon>
        <taxon>Lapidilactobacillus</taxon>
    </lineage>
</organism>
<evidence type="ECO:0000313" key="2">
    <source>
        <dbReference type="EMBL" id="MFD1411785.1"/>
    </source>
</evidence>
<dbReference type="Proteomes" id="UP001597191">
    <property type="component" value="Unassembled WGS sequence"/>
</dbReference>
<proteinExistence type="predicted"/>
<dbReference type="RefSeq" id="WP_125650018.1">
    <property type="nucleotide sequence ID" value="NZ_JBHTOH010000087.1"/>
</dbReference>
<dbReference type="EMBL" id="JBHTOH010000087">
    <property type="protein sequence ID" value="MFD1411785.1"/>
    <property type="molecule type" value="Genomic_DNA"/>
</dbReference>
<feature type="transmembrane region" description="Helical" evidence="1">
    <location>
        <begin position="67"/>
        <end position="88"/>
    </location>
</feature>
<keyword evidence="3" id="KW-1185">Reference proteome</keyword>
<reference evidence="3" key="1">
    <citation type="journal article" date="2019" name="Int. J. Syst. Evol. Microbiol.">
        <title>The Global Catalogue of Microorganisms (GCM) 10K type strain sequencing project: providing services to taxonomists for standard genome sequencing and annotation.</title>
        <authorList>
            <consortium name="The Broad Institute Genomics Platform"/>
            <consortium name="The Broad Institute Genome Sequencing Center for Infectious Disease"/>
            <person name="Wu L."/>
            <person name="Ma J."/>
        </authorList>
    </citation>
    <scope>NUCLEOTIDE SEQUENCE [LARGE SCALE GENOMIC DNA]</scope>
    <source>
        <strain evidence="3">CCM 8937</strain>
    </source>
</reference>
<evidence type="ECO:0000256" key="1">
    <source>
        <dbReference type="SAM" id="Phobius"/>
    </source>
</evidence>
<gene>
    <name evidence="2" type="ORF">ACFQ4R_09325</name>
</gene>
<accession>A0ABW4BQB6</accession>
<keyword evidence="1" id="KW-1133">Transmembrane helix</keyword>
<keyword evidence="1" id="KW-0812">Transmembrane</keyword>
<feature type="transmembrane region" description="Helical" evidence="1">
    <location>
        <begin position="155"/>
        <end position="173"/>
    </location>
</feature>
<evidence type="ECO:0008006" key="4">
    <source>
        <dbReference type="Google" id="ProtNLM"/>
    </source>
</evidence>
<feature type="transmembrane region" description="Helical" evidence="1">
    <location>
        <begin position="94"/>
        <end position="115"/>
    </location>
</feature>
<sequence>MPINYWFAIFSLVIMLVLLLAMLKGNTRKAQKKQNHDDPVIVARWNLLLAESQPVLFKQTKKKNVHFGAAIFFYLASVVVMFASFYSVTRYADLGLFQFSCLSFGLFALVSLVTYRQYYTVRKQLITHVPAEHPGIPDEFVARRKMLATKTANKTYYYFLSMFFLMLAALLLTI</sequence>